<comment type="caution">
    <text evidence="1">The sequence shown here is derived from an EMBL/GenBank/DDBJ whole genome shotgun (WGS) entry which is preliminary data.</text>
</comment>
<accession>A0A101M3S8</accession>
<dbReference type="EMBL" id="LKAM01000001">
    <property type="protein sequence ID" value="KUM50470.1"/>
    <property type="molecule type" value="Genomic_DNA"/>
</dbReference>
<dbReference type="AlphaFoldDB" id="A0A101M3S8"/>
<sequence>MEEMAQAGKEQLVTAGSWRGKLMDSARTYETRMAWLELQRNGRTAGFLYYYIQRALMRHGWLDYRFDKERTFSS</sequence>
<reference evidence="1" key="1">
    <citation type="journal article" date="2015" name="Genome Biol. Evol.">
        <title>Organellar Genomes of White Spruce (Picea glauca): Assembly and Annotation.</title>
        <authorList>
            <person name="Jackman S.D."/>
            <person name="Warren R.L."/>
            <person name="Gibb E.A."/>
            <person name="Vandervalk B.P."/>
            <person name="Mohamadi H."/>
            <person name="Chu J."/>
            <person name="Raymond A."/>
            <person name="Pleasance S."/>
            <person name="Coope R."/>
            <person name="Wildung M.R."/>
            <person name="Ritland C.E."/>
            <person name="Bousquet J."/>
            <person name="Jones S.J."/>
            <person name="Bohlmann J."/>
            <person name="Birol I."/>
        </authorList>
    </citation>
    <scope>NUCLEOTIDE SEQUENCE [LARGE SCALE GENOMIC DNA]</scope>
    <source>
        <tissue evidence="1">Flushing bud</tissue>
    </source>
</reference>
<geneLocation type="mitochondrion" evidence="1"/>
<protein>
    <submittedName>
        <fullName evidence="1">Uncharacterized protein</fullName>
    </submittedName>
</protein>
<keyword evidence="1" id="KW-0496">Mitochondrion</keyword>
<evidence type="ECO:0000313" key="1">
    <source>
        <dbReference type="EMBL" id="KUM50470.1"/>
    </source>
</evidence>
<organism evidence="1">
    <name type="scientific">Picea glauca</name>
    <name type="common">White spruce</name>
    <name type="synonym">Pinus glauca</name>
    <dbReference type="NCBI Taxonomy" id="3330"/>
    <lineage>
        <taxon>Eukaryota</taxon>
        <taxon>Viridiplantae</taxon>
        <taxon>Streptophyta</taxon>
        <taxon>Embryophyta</taxon>
        <taxon>Tracheophyta</taxon>
        <taxon>Spermatophyta</taxon>
        <taxon>Pinopsida</taxon>
        <taxon>Pinidae</taxon>
        <taxon>Conifers I</taxon>
        <taxon>Pinales</taxon>
        <taxon>Pinaceae</taxon>
        <taxon>Picea</taxon>
    </lineage>
</organism>
<gene>
    <name evidence="1" type="ORF">ABT39_MTgene313</name>
</gene>
<proteinExistence type="predicted"/>
<name>A0A101M3S8_PICGL</name>